<accession>A0ABX1SWF5</accession>
<dbReference type="EMBL" id="JAAIIJ010000015">
    <property type="protein sequence ID" value="NMN02166.1"/>
    <property type="molecule type" value="Genomic_DNA"/>
</dbReference>
<dbReference type="Pfam" id="PF00440">
    <property type="entry name" value="TetR_N"/>
    <property type="match status" value="1"/>
</dbReference>
<sequence length="268" mass="30777">MSIAAWDSFLEEQDSWPVASRTEDSNNHTTTARDTLADTTFVKRKRMSREERRWQILQAAVKVIAVKGFWGMSLQDVSDELGITEAALYHYISSKDDLINMVLSECYDTPDADEYNAVTAAAVDADGHRAYYYPRYCLNIVLYNLQRPELVQLYSVLNGEALSPAHPAHSFFIGRHLRQWEMICSMNWLLPPGINEDQFYDLYTLAMSAMDGLQYRWLSDDSMSLLEQWISVSEIIFPEAQWRGFTDPSEYDPSNQRCLLPLTLSARG</sequence>
<evidence type="ECO:0000313" key="6">
    <source>
        <dbReference type="EMBL" id="NMN02166.1"/>
    </source>
</evidence>
<feature type="DNA-binding region" description="H-T-H motif" evidence="4">
    <location>
        <begin position="73"/>
        <end position="92"/>
    </location>
</feature>
<evidence type="ECO:0000256" key="2">
    <source>
        <dbReference type="ARBA" id="ARBA00023125"/>
    </source>
</evidence>
<dbReference type="SUPFAM" id="SSF46689">
    <property type="entry name" value="Homeodomain-like"/>
    <property type="match status" value="1"/>
</dbReference>
<evidence type="ECO:0000313" key="7">
    <source>
        <dbReference type="Proteomes" id="UP000553756"/>
    </source>
</evidence>
<keyword evidence="1" id="KW-0805">Transcription regulation</keyword>
<comment type="caution">
    <text evidence="6">The sequence shown here is derived from an EMBL/GenBank/DDBJ whole genome shotgun (WGS) entry which is preliminary data.</text>
</comment>
<dbReference type="PANTHER" id="PTHR30055:SF234">
    <property type="entry name" value="HTH-TYPE TRANSCRIPTIONAL REGULATOR BETI"/>
    <property type="match status" value="1"/>
</dbReference>
<protein>
    <submittedName>
        <fullName evidence="6">Transcriptional regulator, TetR family</fullName>
    </submittedName>
</protein>
<reference evidence="6 7" key="1">
    <citation type="submission" date="2020-02" db="EMBL/GenBank/DDBJ databases">
        <title>Characterization of phylogenetic diversity of novel bifidobacterial species isolated in Czech ZOOs.</title>
        <authorList>
            <person name="Lugli G.A."/>
            <person name="Vera N.B."/>
            <person name="Ventura M."/>
        </authorList>
    </citation>
    <scope>NUCLEOTIDE SEQUENCE [LARGE SCALE GENOMIC DNA]</scope>
    <source>
        <strain evidence="6 7">DSM 109963</strain>
    </source>
</reference>
<proteinExistence type="predicted"/>
<dbReference type="RefSeq" id="WP_172145042.1">
    <property type="nucleotide sequence ID" value="NZ_JAAIIJ010000015.1"/>
</dbReference>
<dbReference type="InterPro" id="IPR001647">
    <property type="entry name" value="HTH_TetR"/>
</dbReference>
<organism evidence="6 7">
    <name type="scientific">Bifidobacterium panos</name>
    <dbReference type="NCBI Taxonomy" id="2675321"/>
    <lineage>
        <taxon>Bacteria</taxon>
        <taxon>Bacillati</taxon>
        <taxon>Actinomycetota</taxon>
        <taxon>Actinomycetes</taxon>
        <taxon>Bifidobacteriales</taxon>
        <taxon>Bifidobacteriaceae</taxon>
        <taxon>Bifidobacterium</taxon>
    </lineage>
</organism>
<evidence type="ECO:0000256" key="3">
    <source>
        <dbReference type="ARBA" id="ARBA00023163"/>
    </source>
</evidence>
<evidence type="ECO:0000259" key="5">
    <source>
        <dbReference type="PROSITE" id="PS50977"/>
    </source>
</evidence>
<feature type="domain" description="HTH tetR-type" evidence="5">
    <location>
        <begin position="50"/>
        <end position="110"/>
    </location>
</feature>
<dbReference type="Gene3D" id="1.10.357.10">
    <property type="entry name" value="Tetracycline Repressor, domain 2"/>
    <property type="match status" value="1"/>
</dbReference>
<gene>
    <name evidence="6" type="ORF">G1C94_0788</name>
</gene>
<dbReference type="Proteomes" id="UP000553756">
    <property type="component" value="Unassembled WGS sequence"/>
</dbReference>
<dbReference type="PROSITE" id="PS50977">
    <property type="entry name" value="HTH_TETR_2"/>
    <property type="match status" value="1"/>
</dbReference>
<name>A0ABX1SWF5_9BIFI</name>
<keyword evidence="2 4" id="KW-0238">DNA-binding</keyword>
<evidence type="ECO:0000256" key="4">
    <source>
        <dbReference type="PROSITE-ProRule" id="PRU00335"/>
    </source>
</evidence>
<dbReference type="InterPro" id="IPR009057">
    <property type="entry name" value="Homeodomain-like_sf"/>
</dbReference>
<dbReference type="InterPro" id="IPR050109">
    <property type="entry name" value="HTH-type_TetR-like_transc_reg"/>
</dbReference>
<keyword evidence="3" id="KW-0804">Transcription</keyword>
<dbReference type="PRINTS" id="PR00455">
    <property type="entry name" value="HTHTETR"/>
</dbReference>
<evidence type="ECO:0000256" key="1">
    <source>
        <dbReference type="ARBA" id="ARBA00023015"/>
    </source>
</evidence>
<dbReference type="PANTHER" id="PTHR30055">
    <property type="entry name" value="HTH-TYPE TRANSCRIPTIONAL REGULATOR RUTR"/>
    <property type="match status" value="1"/>
</dbReference>
<keyword evidence="7" id="KW-1185">Reference proteome</keyword>